<dbReference type="PIRSF" id="PIRSF005303">
    <property type="entry name" value="Thiam_monoph_kin"/>
    <property type="match status" value="1"/>
</dbReference>
<protein>
    <recommendedName>
        <fullName evidence="2">Thiamine-monophosphate kinase</fullName>
        <shortName evidence="2">TMP kinase</shortName>
        <shortName evidence="2">Thiamine-phosphate kinase</shortName>
        <ecNumber evidence="2">2.7.4.16</ecNumber>
    </recommendedName>
</protein>
<dbReference type="AlphaFoldDB" id="A0A4R1GKJ1"/>
<proteinExistence type="inferred from homology"/>
<feature type="binding site" evidence="2">
    <location>
        <position position="120"/>
    </location>
    <ligand>
        <name>Mg(2+)</name>
        <dbReference type="ChEBI" id="CHEBI:18420"/>
        <label>1</label>
    </ligand>
</feature>
<name>A0A4R1GKJ1_9GAMM</name>
<dbReference type="InterPro" id="IPR006283">
    <property type="entry name" value="ThiL-like"/>
</dbReference>
<feature type="binding site" evidence="2">
    <location>
        <position position="52"/>
    </location>
    <ligand>
        <name>substrate</name>
    </ligand>
</feature>
<comment type="similarity">
    <text evidence="2">Belongs to the thiamine-monophosphate kinase family.</text>
</comment>
<comment type="pathway">
    <text evidence="2">Cofactor biosynthesis; thiamine diphosphate biosynthesis; thiamine diphosphate from thiamine phosphate: step 1/1.</text>
</comment>
<evidence type="ECO:0000256" key="1">
    <source>
        <dbReference type="ARBA" id="ARBA00022977"/>
    </source>
</evidence>
<feature type="binding site" evidence="2">
    <location>
        <position position="210"/>
    </location>
    <ligand>
        <name>Mg(2+)</name>
        <dbReference type="ChEBI" id="CHEBI:18420"/>
        <label>5</label>
    </ligand>
</feature>
<comment type="catalytic activity">
    <reaction evidence="2">
        <text>thiamine phosphate + ATP = thiamine diphosphate + ADP</text>
        <dbReference type="Rhea" id="RHEA:15913"/>
        <dbReference type="ChEBI" id="CHEBI:30616"/>
        <dbReference type="ChEBI" id="CHEBI:37575"/>
        <dbReference type="ChEBI" id="CHEBI:58937"/>
        <dbReference type="ChEBI" id="CHEBI:456216"/>
        <dbReference type="EC" id="2.7.4.16"/>
    </reaction>
</comment>
<dbReference type="Pfam" id="PF02769">
    <property type="entry name" value="AIRS_C"/>
    <property type="match status" value="1"/>
</dbReference>
<dbReference type="InterPro" id="IPR036676">
    <property type="entry name" value="PurM-like_C_sf"/>
</dbReference>
<dbReference type="Gene3D" id="3.90.650.10">
    <property type="entry name" value="PurM-like C-terminal domain"/>
    <property type="match status" value="1"/>
</dbReference>
<dbReference type="InterPro" id="IPR010918">
    <property type="entry name" value="PurM-like_C_dom"/>
</dbReference>
<dbReference type="HAMAP" id="MF_02128">
    <property type="entry name" value="TMP_kinase"/>
    <property type="match status" value="1"/>
</dbReference>
<keyword evidence="2" id="KW-0067">ATP-binding</keyword>
<feature type="binding site" evidence="2">
    <location>
        <position position="313"/>
    </location>
    <ligand>
        <name>substrate</name>
    </ligand>
</feature>
<reference evidence="5 6" key="1">
    <citation type="submission" date="2019-03" db="EMBL/GenBank/DDBJ databases">
        <title>Genomic Encyclopedia of Archaeal and Bacterial Type Strains, Phase II (KMG-II): from individual species to whole genera.</title>
        <authorList>
            <person name="Goeker M."/>
        </authorList>
    </citation>
    <scope>NUCLEOTIDE SEQUENCE [LARGE SCALE GENOMIC DNA]</scope>
    <source>
        <strain evidence="5 6">DSM 27697</strain>
    </source>
</reference>
<dbReference type="SUPFAM" id="SSF55326">
    <property type="entry name" value="PurM N-terminal domain-like"/>
    <property type="match status" value="1"/>
</dbReference>
<dbReference type="RefSeq" id="WP_132294771.1">
    <property type="nucleotide sequence ID" value="NZ_SMFU01000010.1"/>
</dbReference>
<organism evidence="5 6">
    <name type="scientific">Marinobacterium mangrovicola</name>
    <dbReference type="NCBI Taxonomy" id="1476959"/>
    <lineage>
        <taxon>Bacteria</taxon>
        <taxon>Pseudomonadati</taxon>
        <taxon>Pseudomonadota</taxon>
        <taxon>Gammaproteobacteria</taxon>
        <taxon>Oceanospirillales</taxon>
        <taxon>Oceanospirillaceae</taxon>
        <taxon>Marinobacterium</taxon>
    </lineage>
</organism>
<feature type="binding site" evidence="2">
    <location>
        <position position="258"/>
    </location>
    <ligand>
        <name>substrate</name>
    </ligand>
</feature>
<accession>A0A4R1GKJ1</accession>
<feature type="binding site" evidence="2">
    <location>
        <position position="207"/>
    </location>
    <ligand>
        <name>Mg(2+)</name>
        <dbReference type="ChEBI" id="CHEBI:18420"/>
        <label>3</label>
    </ligand>
</feature>
<feature type="binding site" evidence="2">
    <location>
        <position position="28"/>
    </location>
    <ligand>
        <name>Mg(2+)</name>
        <dbReference type="ChEBI" id="CHEBI:18420"/>
        <label>4</label>
    </ligand>
</feature>
<keyword evidence="1 2" id="KW-0784">Thiamine biosynthesis</keyword>
<comment type="caution">
    <text evidence="5">The sequence shown here is derived from an EMBL/GenBank/DDBJ whole genome shotgun (WGS) entry which is preliminary data.</text>
</comment>
<feature type="binding site" evidence="2">
    <location>
        <position position="28"/>
    </location>
    <ligand>
        <name>Mg(2+)</name>
        <dbReference type="ChEBI" id="CHEBI:18420"/>
        <label>3</label>
    </ligand>
</feature>
<feature type="binding site" evidence="2">
    <location>
        <position position="45"/>
    </location>
    <ligand>
        <name>Mg(2+)</name>
        <dbReference type="ChEBI" id="CHEBI:18420"/>
        <label>2</label>
    </ligand>
</feature>
<dbReference type="GO" id="GO:0000287">
    <property type="term" value="F:magnesium ion binding"/>
    <property type="evidence" value="ECO:0007669"/>
    <property type="project" value="UniProtKB-UniRule"/>
</dbReference>
<feature type="binding site" evidence="2">
    <location>
        <begin position="119"/>
        <end position="120"/>
    </location>
    <ligand>
        <name>ATP</name>
        <dbReference type="ChEBI" id="CHEBI:30616"/>
    </ligand>
</feature>
<evidence type="ECO:0000256" key="2">
    <source>
        <dbReference type="HAMAP-Rule" id="MF_02128"/>
    </source>
</evidence>
<dbReference type="GO" id="GO:0005524">
    <property type="term" value="F:ATP binding"/>
    <property type="evidence" value="ECO:0007669"/>
    <property type="project" value="UniProtKB-UniRule"/>
</dbReference>
<feature type="binding site" evidence="2">
    <location>
        <position position="43"/>
    </location>
    <ligand>
        <name>Mg(2+)</name>
        <dbReference type="ChEBI" id="CHEBI:18420"/>
        <label>4</label>
    </ligand>
</feature>
<keyword evidence="2" id="KW-0547">Nucleotide-binding</keyword>
<keyword evidence="2" id="KW-0479">Metal-binding</keyword>
<dbReference type="InterPro" id="IPR016188">
    <property type="entry name" value="PurM-like_N"/>
</dbReference>
<dbReference type="NCBIfam" id="TIGR01379">
    <property type="entry name" value="thiL"/>
    <property type="match status" value="1"/>
</dbReference>
<dbReference type="PANTHER" id="PTHR30270:SF0">
    <property type="entry name" value="THIAMINE-MONOPHOSPHATE KINASE"/>
    <property type="match status" value="1"/>
</dbReference>
<dbReference type="SUPFAM" id="SSF56042">
    <property type="entry name" value="PurM C-terminal domain-like"/>
    <property type="match status" value="1"/>
</dbReference>
<comment type="function">
    <text evidence="2">Catalyzes the ATP-dependent phosphorylation of thiamine-monophosphate (TMP) to form thiamine-pyrophosphate (TPP), the active form of vitamin B1.</text>
</comment>
<dbReference type="InterPro" id="IPR036921">
    <property type="entry name" value="PurM-like_N_sf"/>
</dbReference>
<sequence>MGEFELISTYFARSAARRDDVALGIGDDCALLVPPAGAQLAVSIDTLVEGVHFLPGSDPALIAERLLGAAVSDLAAMAAEPAWFTLALTLPVADPDWLEPFAAALARRAAELNIALVGGDTTRGPLALSVQVHGWVKANEALTRSGAREGDLVLVSGTLGDSRGGLQVQLDSDQSASSAYLRQRFFRPEPRIALARGLCRYASAAIDLSDGLVSDLGHIARQSGLAARIDLERLPLSAELEAYAGAEKARQWALSGGEDFELCLTIAPEQLEACLSVAESLQLPLTCVGQMHAGNGVSVFCDGQPWNSSAQGYDHFGVLDGVFDGEQR</sequence>
<evidence type="ECO:0000313" key="5">
    <source>
        <dbReference type="EMBL" id="TCK04832.1"/>
    </source>
</evidence>
<dbReference type="CDD" id="cd02194">
    <property type="entry name" value="ThiL"/>
    <property type="match status" value="1"/>
</dbReference>
<comment type="miscellaneous">
    <text evidence="2">Reaction mechanism of ThiL seems to utilize a direct, inline transfer of the gamma-phosphate of ATP to TMP rather than a phosphorylated enzyme intermediate.</text>
</comment>
<dbReference type="Proteomes" id="UP000294546">
    <property type="component" value="Unassembled WGS sequence"/>
</dbReference>
<feature type="domain" description="PurM-like C-terminal" evidence="4">
    <location>
        <begin position="148"/>
        <end position="301"/>
    </location>
</feature>
<evidence type="ECO:0000313" key="6">
    <source>
        <dbReference type="Proteomes" id="UP000294546"/>
    </source>
</evidence>
<feature type="binding site" evidence="2">
    <location>
        <position position="144"/>
    </location>
    <ligand>
        <name>ATP</name>
        <dbReference type="ChEBI" id="CHEBI:30616"/>
    </ligand>
</feature>
<dbReference type="PANTHER" id="PTHR30270">
    <property type="entry name" value="THIAMINE-MONOPHOSPHATE KINASE"/>
    <property type="match status" value="1"/>
</dbReference>
<dbReference type="GO" id="GO:0009030">
    <property type="term" value="F:thiamine-phosphate kinase activity"/>
    <property type="evidence" value="ECO:0007669"/>
    <property type="project" value="UniProtKB-UniRule"/>
</dbReference>
<feature type="binding site" evidence="2">
    <location>
        <position position="73"/>
    </location>
    <ligand>
        <name>Mg(2+)</name>
        <dbReference type="ChEBI" id="CHEBI:18420"/>
        <label>2</label>
    </ligand>
</feature>
<dbReference type="UniPathway" id="UPA00060">
    <property type="reaction ID" value="UER00142"/>
</dbReference>
<keyword evidence="2 5" id="KW-0418">Kinase</keyword>
<dbReference type="EMBL" id="SMFU01000010">
    <property type="protein sequence ID" value="TCK04832.1"/>
    <property type="molecule type" value="Genomic_DNA"/>
</dbReference>
<keyword evidence="2" id="KW-0808">Transferase</keyword>
<keyword evidence="6" id="KW-1185">Reference proteome</keyword>
<feature type="domain" description="PurM-like N-terminal" evidence="3">
    <location>
        <begin position="26"/>
        <end position="136"/>
    </location>
</feature>
<evidence type="ECO:0000259" key="4">
    <source>
        <dbReference type="Pfam" id="PF02769"/>
    </source>
</evidence>
<feature type="binding site" evidence="2">
    <location>
        <position position="73"/>
    </location>
    <ligand>
        <name>Mg(2+)</name>
        <dbReference type="ChEBI" id="CHEBI:18420"/>
        <label>3</label>
    </ligand>
</feature>
<evidence type="ECO:0000259" key="3">
    <source>
        <dbReference type="Pfam" id="PF00586"/>
    </source>
</evidence>
<dbReference type="EC" id="2.7.4.16" evidence="2"/>
<gene>
    <name evidence="2" type="primary">thiL</name>
    <name evidence="5" type="ORF">CLV83_3281</name>
</gene>
<dbReference type="Gene3D" id="3.30.1330.10">
    <property type="entry name" value="PurM-like, N-terminal domain"/>
    <property type="match status" value="1"/>
</dbReference>
<dbReference type="Pfam" id="PF00586">
    <property type="entry name" value="AIRS"/>
    <property type="match status" value="1"/>
</dbReference>
<keyword evidence="2" id="KW-0460">Magnesium</keyword>
<comment type="caution">
    <text evidence="2">Lacks conserved residue(s) required for the propagation of feature annotation.</text>
</comment>
<dbReference type="GO" id="GO:0009229">
    <property type="term" value="P:thiamine diphosphate biosynthetic process"/>
    <property type="evidence" value="ECO:0007669"/>
    <property type="project" value="UniProtKB-UniRule"/>
</dbReference>
<dbReference type="GO" id="GO:0009228">
    <property type="term" value="P:thiamine biosynthetic process"/>
    <property type="evidence" value="ECO:0007669"/>
    <property type="project" value="UniProtKB-KW"/>
</dbReference>
<dbReference type="OrthoDB" id="9802811at2"/>
<feature type="binding site" evidence="2">
    <location>
        <position position="45"/>
    </location>
    <ligand>
        <name>Mg(2+)</name>
        <dbReference type="ChEBI" id="CHEBI:18420"/>
        <label>1</label>
    </ligand>
</feature>
<feature type="binding site" evidence="2">
    <location>
        <position position="73"/>
    </location>
    <ligand>
        <name>Mg(2+)</name>
        <dbReference type="ChEBI" id="CHEBI:18420"/>
        <label>4</label>
    </ligand>
</feature>
<feature type="binding site" evidence="2">
    <location>
        <position position="209"/>
    </location>
    <ligand>
        <name>ATP</name>
        <dbReference type="ChEBI" id="CHEBI:30616"/>
    </ligand>
</feature>